<dbReference type="InterPro" id="IPR041335">
    <property type="entry name" value="HSM3_N"/>
</dbReference>
<dbReference type="Pfam" id="PF18795">
    <property type="entry name" value="HSM3_N"/>
    <property type="match status" value="1"/>
</dbReference>
<comment type="similarity">
    <text evidence="2">Belongs to the proteasome subunit S5B/HSM3 family.</text>
</comment>
<evidence type="ECO:0000313" key="11">
    <source>
        <dbReference type="EMBL" id="KAG5419551.1"/>
    </source>
</evidence>
<dbReference type="InterPro" id="IPR040752">
    <property type="entry name" value="HSM3_C"/>
</dbReference>
<dbReference type="OrthoDB" id="4074002at2759"/>
<evidence type="ECO:0000256" key="4">
    <source>
        <dbReference type="ARBA" id="ARBA00022490"/>
    </source>
</evidence>
<dbReference type="Proteomes" id="UP000669133">
    <property type="component" value="Unassembled WGS sequence"/>
</dbReference>
<feature type="domain" description="DNA mismatch repair protein HSM3 C-terminal" evidence="9">
    <location>
        <begin position="290"/>
        <end position="456"/>
    </location>
</feature>
<comment type="subcellular location">
    <subcellularLocation>
        <location evidence="1">Cytoplasm</location>
    </subcellularLocation>
</comment>
<dbReference type="RefSeq" id="XP_067548667.1">
    <property type="nucleotide sequence ID" value="XM_067692271.1"/>
</dbReference>
<evidence type="ECO:0000256" key="5">
    <source>
        <dbReference type="ARBA" id="ARBA00022763"/>
    </source>
</evidence>
<keyword evidence="7" id="KW-0234">DNA repair</keyword>
<sequence length="463" mass="53297">MFDNHTNEAIAEISSSYESKTPIDDKLIDKYVLTLDRATIQQPTYFQTIIPLINQVLLDKEYGTIDPTGILIKLLEKVLSYINFEEVLELYPPQFIIQNLFTSSTISILCLKILRMNIHQPQTQEFLSSNNVMPQLIQLFFEESTPISVLNSIESLVSVLNSGEVHLLGGTELLYSVRKSNNPILLARLLDLLLVLVDKSNLDTKLYNFELEEIVTFSDDPLFLILLIQFYVNSIGMNLNIEGSIANVLTLYNRGSFDDIVKSEVADLIAKMSYNNYETLLSSFEVFKSYNFIKIYEKDEVEIRILSKSNPDVVHKINPSIYDDVLKNLPLFDHAYFPILINVIASPSLWNSLQPKLTNEKLESLSKDRLFQLLLGMSKYNHTKEYLFNNLPTVVSDEIIESDIRNHDIWRLKLEVLENLKHSEGVSGYQYWQPKIEEAYNLMKFGQSYKHVQPKVEVVDDTV</sequence>
<dbReference type="Gene3D" id="1.25.40.580">
    <property type="match status" value="1"/>
</dbReference>
<dbReference type="GO" id="GO:0006281">
    <property type="term" value="P:DNA repair"/>
    <property type="evidence" value="ECO:0007669"/>
    <property type="project" value="UniProtKB-KW"/>
</dbReference>
<dbReference type="Gene3D" id="1.25.10.50">
    <property type="match status" value="1"/>
</dbReference>
<keyword evidence="12" id="KW-1185">Reference proteome</keyword>
<dbReference type="AlphaFoldDB" id="A0A8H7ZIM5"/>
<name>A0A8H7ZIM5_9ASCO</name>
<gene>
    <name evidence="11" type="ORF">I9W82_003319</name>
</gene>
<accession>A0A8H7ZIM5</accession>
<dbReference type="Pfam" id="PF18794">
    <property type="entry name" value="HSM3_C"/>
    <property type="match status" value="1"/>
</dbReference>
<evidence type="ECO:0000259" key="10">
    <source>
        <dbReference type="Pfam" id="PF18795"/>
    </source>
</evidence>
<evidence type="ECO:0000256" key="1">
    <source>
        <dbReference type="ARBA" id="ARBA00004496"/>
    </source>
</evidence>
<evidence type="ECO:0000256" key="8">
    <source>
        <dbReference type="ARBA" id="ARBA00024671"/>
    </source>
</evidence>
<protein>
    <recommendedName>
        <fullName evidence="3">DNA mismatch repair protein HSM3</fullName>
    </recommendedName>
</protein>
<keyword evidence="5" id="KW-0227">DNA damage</keyword>
<dbReference type="GeneID" id="93651948"/>
<keyword evidence="6" id="KW-0143">Chaperone</keyword>
<evidence type="ECO:0000256" key="7">
    <source>
        <dbReference type="ARBA" id="ARBA00023204"/>
    </source>
</evidence>
<comment type="function">
    <text evidence="8">Involved in DNA mismatch repair in slow-growing cells. Acts as a chaperone during the assembly of the 26S proteasome, specifically of the base subcomplex of the 19S regulatory complex (RC).</text>
</comment>
<dbReference type="EMBL" id="JAEOAQ010000003">
    <property type="protein sequence ID" value="KAG5419551.1"/>
    <property type="molecule type" value="Genomic_DNA"/>
</dbReference>
<evidence type="ECO:0000256" key="3">
    <source>
        <dbReference type="ARBA" id="ARBA00019167"/>
    </source>
</evidence>
<evidence type="ECO:0000259" key="9">
    <source>
        <dbReference type="Pfam" id="PF18794"/>
    </source>
</evidence>
<proteinExistence type="inferred from homology"/>
<organism evidence="11 12">
    <name type="scientific">Candida metapsilosis</name>
    <dbReference type="NCBI Taxonomy" id="273372"/>
    <lineage>
        <taxon>Eukaryota</taxon>
        <taxon>Fungi</taxon>
        <taxon>Dikarya</taxon>
        <taxon>Ascomycota</taxon>
        <taxon>Saccharomycotina</taxon>
        <taxon>Pichiomycetes</taxon>
        <taxon>Debaryomycetaceae</taxon>
        <taxon>Candida/Lodderomyces clade</taxon>
        <taxon>Candida</taxon>
    </lineage>
</organism>
<comment type="caution">
    <text evidence="11">The sequence shown here is derived from an EMBL/GenBank/DDBJ whole genome shotgun (WGS) entry which is preliminary data.</text>
</comment>
<reference evidence="11 12" key="1">
    <citation type="submission" date="2020-12" db="EMBL/GenBank/DDBJ databases">
        <title>Effect of drift, selection, and recombination on the evolution of hybrid genomes in Candida yeast pathogens.</title>
        <authorList>
            <person name="Mixao V."/>
            <person name="Ksiezopolska E."/>
            <person name="Saus E."/>
            <person name="Boekhout T."/>
            <person name="Gacser A."/>
            <person name="Gabaldon T."/>
        </authorList>
    </citation>
    <scope>NUCLEOTIDE SEQUENCE [LARGE SCALE GENOMIC DNA]</scope>
    <source>
        <strain evidence="11 12">BP57</strain>
    </source>
</reference>
<evidence type="ECO:0000313" key="12">
    <source>
        <dbReference type="Proteomes" id="UP000669133"/>
    </source>
</evidence>
<keyword evidence="4" id="KW-0963">Cytoplasm</keyword>
<dbReference type="GO" id="GO:0005737">
    <property type="term" value="C:cytoplasm"/>
    <property type="evidence" value="ECO:0007669"/>
    <property type="project" value="UniProtKB-SubCell"/>
</dbReference>
<evidence type="ECO:0000256" key="6">
    <source>
        <dbReference type="ARBA" id="ARBA00023186"/>
    </source>
</evidence>
<feature type="domain" description="DNA mismatch repair protein HSM3 N-terminal" evidence="10">
    <location>
        <begin position="8"/>
        <end position="233"/>
    </location>
</feature>
<evidence type="ECO:0000256" key="2">
    <source>
        <dbReference type="ARBA" id="ARBA00006823"/>
    </source>
</evidence>